<dbReference type="EMBL" id="KI913150">
    <property type="protein sequence ID" value="ETV73092.1"/>
    <property type="molecule type" value="Genomic_DNA"/>
</dbReference>
<reference evidence="1" key="1">
    <citation type="submission" date="2013-12" db="EMBL/GenBank/DDBJ databases">
        <title>The Genome Sequence of Aphanomyces astaci APO3.</title>
        <authorList>
            <consortium name="The Broad Institute Genomics Platform"/>
            <person name="Russ C."/>
            <person name="Tyler B."/>
            <person name="van West P."/>
            <person name="Dieguez-Uribeondo J."/>
            <person name="Young S.K."/>
            <person name="Zeng Q."/>
            <person name="Gargeya S."/>
            <person name="Fitzgerald M."/>
            <person name="Abouelleil A."/>
            <person name="Alvarado L."/>
            <person name="Chapman S.B."/>
            <person name="Gainer-Dewar J."/>
            <person name="Goldberg J."/>
            <person name="Griggs A."/>
            <person name="Gujja S."/>
            <person name="Hansen M."/>
            <person name="Howarth C."/>
            <person name="Imamovic A."/>
            <person name="Ireland A."/>
            <person name="Larimer J."/>
            <person name="McCowan C."/>
            <person name="Murphy C."/>
            <person name="Pearson M."/>
            <person name="Poon T.W."/>
            <person name="Priest M."/>
            <person name="Roberts A."/>
            <person name="Saif S."/>
            <person name="Shea T."/>
            <person name="Sykes S."/>
            <person name="Wortman J."/>
            <person name="Nusbaum C."/>
            <person name="Birren B."/>
        </authorList>
    </citation>
    <scope>NUCLEOTIDE SEQUENCE [LARGE SCALE GENOMIC DNA]</scope>
    <source>
        <strain evidence="1">APO3</strain>
    </source>
</reference>
<name>W4G073_APHAT</name>
<sequence>MSISPFVGTPLDDLRPLAYTLRKTDFLCQATSRDLPEFYSSQDYVRQGNRIDALNISKMYLELDQVELYVVGPTLSETDRDARLAGIKTQMTTIQRRYLRRLNQTTTCPFELFEHIKTRFVSNSMDNNPTVVARYLRTLKFTDESCIDTLSVEIIDLAKRYSLLCVYDSAVVQSSGSIGHLVEVVTNSVATARAANHSVVVADVWASVRCIITNCFQRASALGDNRSAAIIQTRTQLAAVTHAVAAPAHTPHPKQLRKPMAQFML</sequence>
<dbReference type="RefSeq" id="XP_009837297.1">
    <property type="nucleotide sequence ID" value="XM_009838995.1"/>
</dbReference>
<evidence type="ECO:0000313" key="1">
    <source>
        <dbReference type="EMBL" id="ETV73092.1"/>
    </source>
</evidence>
<accession>W4G073</accession>
<organism evidence="1">
    <name type="scientific">Aphanomyces astaci</name>
    <name type="common">Crayfish plague agent</name>
    <dbReference type="NCBI Taxonomy" id="112090"/>
    <lineage>
        <taxon>Eukaryota</taxon>
        <taxon>Sar</taxon>
        <taxon>Stramenopiles</taxon>
        <taxon>Oomycota</taxon>
        <taxon>Saprolegniomycetes</taxon>
        <taxon>Saprolegniales</taxon>
        <taxon>Verrucalvaceae</taxon>
        <taxon>Aphanomyces</taxon>
    </lineage>
</organism>
<gene>
    <name evidence="1" type="ORF">H257_11916</name>
</gene>
<proteinExistence type="predicted"/>
<dbReference type="GeneID" id="20813912"/>
<protein>
    <submittedName>
        <fullName evidence="1">Uncharacterized protein</fullName>
    </submittedName>
</protein>
<dbReference type="AlphaFoldDB" id="W4G073"/>
<dbReference type="VEuPathDB" id="FungiDB:H257_11916"/>